<feature type="compositionally biased region" description="Basic and acidic residues" evidence="1">
    <location>
        <begin position="348"/>
        <end position="361"/>
    </location>
</feature>
<dbReference type="Pfam" id="PF18723">
    <property type="entry name" value="HMUDK_hel"/>
    <property type="match status" value="1"/>
</dbReference>
<organism evidence="3">
    <name type="scientific">Rhizobium sp. ZPR3</name>
    <dbReference type="NCBI Taxonomy" id="3158967"/>
    <lineage>
        <taxon>Bacteria</taxon>
        <taxon>Pseudomonadati</taxon>
        <taxon>Pseudomonadota</taxon>
        <taxon>Alphaproteobacteria</taxon>
        <taxon>Hyphomicrobiales</taxon>
        <taxon>Rhizobiaceae</taxon>
        <taxon>Rhizobium/Agrobacterium group</taxon>
        <taxon>Rhizobium</taxon>
    </lineage>
</organism>
<keyword evidence="3" id="KW-0418">Kinase</keyword>
<proteinExistence type="predicted"/>
<name>A0AAU7RV05_9HYPH</name>
<dbReference type="EMBL" id="CP157960">
    <property type="protein sequence ID" value="XBT93943.1"/>
    <property type="molecule type" value="Genomic_DNA"/>
</dbReference>
<evidence type="ECO:0000313" key="3">
    <source>
        <dbReference type="EMBL" id="XBT93943.1"/>
    </source>
</evidence>
<dbReference type="GO" id="GO:0016301">
    <property type="term" value="F:kinase activity"/>
    <property type="evidence" value="ECO:0007669"/>
    <property type="project" value="UniProtKB-KW"/>
</dbReference>
<dbReference type="InterPro" id="IPR040684">
    <property type="entry name" value="HMUDK_hel"/>
</dbReference>
<evidence type="ECO:0000259" key="2">
    <source>
        <dbReference type="Pfam" id="PF18723"/>
    </source>
</evidence>
<sequence>MNKFATHSIRRSPPKPRRGVYELYWTFASRRQAAFEARLAGKSWPWSDDPILQTFKFCNVFRAADRVSQFMIRDVAYAQDLESTARDRIFQIVAFRTFSNIETWRGITAELGGPPRIEHLRNGAFEKALDRVKAVNGGLYTGAFILCANKAFGFDEKHRNHVALFKHMFLEQACAERVLQLPSLEAVVGLLQSFPLMGPFMAYQTAIDLNYSDLVHFSENDYTQAGPGALRGLKKAFTDLGDFSPADTILWMVEQQDDEFARLELPFNGLFGRKLHGIDCQGLFCELDKYCREAVPELASARSRIKAKYNAGNSDMSLFFPPKWALPSGGLVKSTGASTNQHVSTLKQADRKAPKGSKRDNDRELFAVADLFG</sequence>
<evidence type="ECO:0000256" key="1">
    <source>
        <dbReference type="SAM" id="MobiDB-lite"/>
    </source>
</evidence>
<protein>
    <submittedName>
        <fullName evidence="3">Nucleotide kinase domain-containing protein</fullName>
    </submittedName>
</protein>
<keyword evidence="3" id="KW-0808">Transferase</keyword>
<feature type="region of interest" description="Disordered" evidence="1">
    <location>
        <begin position="336"/>
        <end position="361"/>
    </location>
</feature>
<gene>
    <name evidence="3" type="ORF">ABM479_05625</name>
</gene>
<accession>A0AAU7RV05</accession>
<reference evidence="3" key="1">
    <citation type="submission" date="2024-06" db="EMBL/GenBank/DDBJ databases">
        <authorList>
            <person name="Li T."/>
            <person name="Gao R."/>
        </authorList>
    </citation>
    <scope>NUCLEOTIDE SEQUENCE</scope>
    <source>
        <strain evidence="3">ZPR3</strain>
    </source>
</reference>
<feature type="compositionally biased region" description="Polar residues" evidence="1">
    <location>
        <begin position="336"/>
        <end position="347"/>
    </location>
</feature>
<feature type="domain" description="5-hmdU DNA kinase helical" evidence="2">
    <location>
        <begin position="20"/>
        <end position="299"/>
    </location>
</feature>
<dbReference type="AlphaFoldDB" id="A0AAU7RV05"/>
<dbReference type="RefSeq" id="WP_349958061.1">
    <property type="nucleotide sequence ID" value="NZ_CP157960.1"/>
</dbReference>